<keyword evidence="2" id="KW-0808">Transferase</keyword>
<dbReference type="InterPro" id="IPR050194">
    <property type="entry name" value="Glycosyltransferase_grp1"/>
</dbReference>
<reference evidence="2 3" key="1">
    <citation type="submission" date="2020-04" db="EMBL/GenBank/DDBJ databases">
        <authorList>
            <person name="Basu S."/>
            <person name="Maruthanayagam V."/>
            <person name="Chakraborty S."/>
            <person name="Pramanik A."/>
            <person name="Mukherjee J."/>
            <person name="Brink B."/>
        </authorList>
    </citation>
    <scope>NUCLEOTIDE SEQUENCE [LARGE SCALE GENOMIC DNA]</scope>
    <source>
        <strain evidence="2 3">AP17</strain>
    </source>
</reference>
<gene>
    <name evidence="2" type="ORF">HCG48_19650</name>
</gene>
<dbReference type="PANTHER" id="PTHR45947:SF3">
    <property type="entry name" value="SULFOQUINOVOSYL TRANSFERASE SQD2"/>
    <property type="match status" value="1"/>
</dbReference>
<keyword evidence="3" id="KW-1185">Reference proteome</keyword>
<dbReference type="KEGG" id="oxy:HCG48_19650"/>
<dbReference type="EMBL" id="CP051167">
    <property type="protein sequence ID" value="QIZ72530.1"/>
    <property type="molecule type" value="Genomic_DNA"/>
</dbReference>
<dbReference type="GO" id="GO:0016757">
    <property type="term" value="F:glycosyltransferase activity"/>
    <property type="evidence" value="ECO:0007669"/>
    <property type="project" value="TreeGrafter"/>
</dbReference>
<dbReference type="AlphaFoldDB" id="A0A6H1U2Z0"/>
<evidence type="ECO:0000313" key="2">
    <source>
        <dbReference type="EMBL" id="QIZ72530.1"/>
    </source>
</evidence>
<sequence>MKILMISTTFPYPPSRGGTQVRTFNFMKYLSQKHAVTLVTQSGEEVGDREIEQLRGCVSELRVFRRPKNSPENRLKLFKKLQRFGRFIQTGIPPSVLSSYSIEMQEAIDAYASDRAHDVVTCEHSVNEIYVRPEWCDRLPTVANIHSSIYGTYRQQVETSTSEKPLRDRVQLPLIRRYERGYCRKFSALVVTTEDDARQFREFGTEARLEIIANGVDFDEFTPRERDPGGYRIVFIGAMDNLPNIDAARFFALEVLPLVQIRYPETTFEIAGARPVPSVLELQNLRGVTVTGTVPAIADYLHQATVCVVPMRTGYGIKNKTLQAMAAGTPVVASDRGLEGLKVDGSEVPLRALRANQVNEYVYAVGRLFEDRRLREQLSRQGRKMVEREYNWEILGRRYEQLLLELVESRP</sequence>
<dbReference type="InterPro" id="IPR028098">
    <property type="entry name" value="Glyco_trans_4-like_N"/>
</dbReference>
<evidence type="ECO:0000259" key="1">
    <source>
        <dbReference type="Pfam" id="PF13439"/>
    </source>
</evidence>
<dbReference type="Gene3D" id="3.40.50.2000">
    <property type="entry name" value="Glycogen Phosphorylase B"/>
    <property type="match status" value="2"/>
</dbReference>
<dbReference type="Pfam" id="PF13692">
    <property type="entry name" value="Glyco_trans_1_4"/>
    <property type="match status" value="1"/>
</dbReference>
<dbReference type="Proteomes" id="UP000500857">
    <property type="component" value="Chromosome"/>
</dbReference>
<dbReference type="SUPFAM" id="SSF53756">
    <property type="entry name" value="UDP-Glycosyltransferase/glycogen phosphorylase"/>
    <property type="match status" value="1"/>
</dbReference>
<name>A0A6H1U2Z0_9CYAN</name>
<dbReference type="CDD" id="cd03801">
    <property type="entry name" value="GT4_PimA-like"/>
    <property type="match status" value="1"/>
</dbReference>
<dbReference type="RefSeq" id="WP_168570678.1">
    <property type="nucleotide sequence ID" value="NZ_CP051167.1"/>
</dbReference>
<evidence type="ECO:0000313" key="3">
    <source>
        <dbReference type="Proteomes" id="UP000500857"/>
    </source>
</evidence>
<organism evidence="2 3">
    <name type="scientific">Oxynema aestuarii AP17</name>
    <dbReference type="NCBI Taxonomy" id="2064643"/>
    <lineage>
        <taxon>Bacteria</taxon>
        <taxon>Bacillati</taxon>
        <taxon>Cyanobacteriota</taxon>
        <taxon>Cyanophyceae</taxon>
        <taxon>Oscillatoriophycideae</taxon>
        <taxon>Oscillatoriales</taxon>
        <taxon>Oscillatoriaceae</taxon>
        <taxon>Oxynema</taxon>
        <taxon>Oxynema aestuarii</taxon>
    </lineage>
</organism>
<accession>A0A6H1U2Z0</accession>
<feature type="domain" description="Glycosyltransferase subfamily 4-like N-terminal" evidence="1">
    <location>
        <begin position="17"/>
        <end position="219"/>
    </location>
</feature>
<dbReference type="Pfam" id="PF13439">
    <property type="entry name" value="Glyco_transf_4"/>
    <property type="match status" value="1"/>
</dbReference>
<dbReference type="PANTHER" id="PTHR45947">
    <property type="entry name" value="SULFOQUINOVOSYL TRANSFERASE SQD2"/>
    <property type="match status" value="1"/>
</dbReference>
<proteinExistence type="predicted"/>
<protein>
    <submittedName>
        <fullName evidence="2">Glycosyltransferase</fullName>
    </submittedName>
</protein>